<evidence type="ECO:0000256" key="2">
    <source>
        <dbReference type="ARBA" id="ARBA00006991"/>
    </source>
</evidence>
<keyword evidence="7" id="KW-0805">Transcription regulation</keyword>
<name>A0AAD4MTV7_9BILA</name>
<feature type="domain" description="C2H2-type" evidence="13">
    <location>
        <begin position="442"/>
        <end position="470"/>
    </location>
</feature>
<dbReference type="Proteomes" id="UP001201812">
    <property type="component" value="Unassembled WGS sequence"/>
</dbReference>
<evidence type="ECO:0000256" key="12">
    <source>
        <dbReference type="SAM" id="MobiDB-lite"/>
    </source>
</evidence>
<dbReference type="Gene3D" id="3.30.40.10">
    <property type="entry name" value="Zinc/RING finger domain, C3HC4 (zinc finger)"/>
    <property type="match status" value="1"/>
</dbReference>
<evidence type="ECO:0000259" key="13">
    <source>
        <dbReference type="PROSITE" id="PS50157"/>
    </source>
</evidence>
<evidence type="ECO:0000256" key="9">
    <source>
        <dbReference type="ARBA" id="ARBA00023163"/>
    </source>
</evidence>
<evidence type="ECO:0000313" key="16">
    <source>
        <dbReference type="Proteomes" id="UP001201812"/>
    </source>
</evidence>
<feature type="domain" description="C2H2-type" evidence="13">
    <location>
        <begin position="329"/>
        <end position="357"/>
    </location>
</feature>
<evidence type="ECO:0000256" key="3">
    <source>
        <dbReference type="ARBA" id="ARBA00022723"/>
    </source>
</evidence>
<evidence type="ECO:0000256" key="6">
    <source>
        <dbReference type="ARBA" id="ARBA00022833"/>
    </source>
</evidence>
<feature type="domain" description="SP-RING-type" evidence="14">
    <location>
        <begin position="63"/>
        <end position="146"/>
    </location>
</feature>
<keyword evidence="4" id="KW-0677">Repeat</keyword>
<dbReference type="InterPro" id="IPR013083">
    <property type="entry name" value="Znf_RING/FYVE/PHD"/>
</dbReference>
<evidence type="ECO:0000259" key="14">
    <source>
        <dbReference type="PROSITE" id="PS51044"/>
    </source>
</evidence>
<keyword evidence="5 11" id="KW-0863">Zinc-finger</keyword>
<feature type="domain" description="C2H2-type" evidence="13">
    <location>
        <begin position="414"/>
        <end position="441"/>
    </location>
</feature>
<proteinExistence type="inferred from homology"/>
<keyword evidence="16" id="KW-1185">Reference proteome</keyword>
<feature type="domain" description="C2H2-type" evidence="13">
    <location>
        <begin position="386"/>
        <end position="413"/>
    </location>
</feature>
<feature type="compositionally biased region" description="Polar residues" evidence="12">
    <location>
        <begin position="242"/>
        <end position="251"/>
    </location>
</feature>
<protein>
    <submittedName>
        <fullName evidence="15">C2H2-type zinc-finger domain-containing protein</fullName>
    </submittedName>
</protein>
<dbReference type="FunFam" id="3.30.160.60:FF:002452">
    <property type="entry name" value="zinc finger protein 142 isoform X4"/>
    <property type="match status" value="2"/>
</dbReference>
<feature type="region of interest" description="Disordered" evidence="12">
    <location>
        <begin position="230"/>
        <end position="275"/>
    </location>
</feature>
<evidence type="ECO:0000256" key="1">
    <source>
        <dbReference type="ARBA" id="ARBA00004123"/>
    </source>
</evidence>
<dbReference type="SUPFAM" id="SSF57667">
    <property type="entry name" value="beta-beta-alpha zinc fingers"/>
    <property type="match status" value="4"/>
</dbReference>
<dbReference type="Pfam" id="PF13909">
    <property type="entry name" value="zf-H2C2_5"/>
    <property type="match status" value="2"/>
</dbReference>
<dbReference type="EMBL" id="JAKKPZ010000046">
    <property type="protein sequence ID" value="KAI1706670.1"/>
    <property type="molecule type" value="Genomic_DNA"/>
</dbReference>
<evidence type="ECO:0000313" key="15">
    <source>
        <dbReference type="EMBL" id="KAI1706670.1"/>
    </source>
</evidence>
<evidence type="ECO:0000256" key="11">
    <source>
        <dbReference type="PROSITE-ProRule" id="PRU00452"/>
    </source>
</evidence>
<accession>A0AAD4MTV7</accession>
<comment type="subcellular location">
    <subcellularLocation>
        <location evidence="1">Nucleus</location>
    </subcellularLocation>
</comment>
<sequence>MDDPVNSTISRYNLRTLRGERVAKKKEGKKLLQWKRDYEQFLTRPRNFIATNQVIEEIRLAFENDDIEIEHIKISLICQLSQKRIQMPARYKTCRHLQCFDLKTFFEMKNKRNFAVCPICGITVTNELADLRIDKYFEGVLSKINNATEVEISRDGSFTHVHGQPVLIIPKTVDDEEPFVSDDNAFTNETKAEMVDFCNDAGEILFDDVVSHNGESIDHILTTESENVMSELEEEVGYSENPVHSKSSAETSRAHSHSDEDTYMEDNHDSLHMSPQENRKRFKCNICPYSANATGALKIHMRTHTGEKPCADNHNLIVHVRTHTGEKPFKCNLCSYSTKQSQHLQAHMRRCHTAEKPFKCTFCSYTCAEKNSLTGHIRTHTGEKPFKCNQCSYASSQCSAMKSHMRLHSGEKPFKCNQCSYASSQSSALKIHMRSHTGEKPYKCPQCSYATAYTSTLKVHMREVHTGEKPFKCSECSYASSQVGHLNVHVRNYHS</sequence>
<dbReference type="SMART" id="SM00355">
    <property type="entry name" value="ZnF_C2H2"/>
    <property type="match status" value="7"/>
</dbReference>
<dbReference type="Pfam" id="PF02891">
    <property type="entry name" value="zf-MIZ"/>
    <property type="match status" value="1"/>
</dbReference>
<dbReference type="PROSITE" id="PS50157">
    <property type="entry name" value="ZINC_FINGER_C2H2_2"/>
    <property type="match status" value="7"/>
</dbReference>
<keyword evidence="3" id="KW-0479">Metal-binding</keyword>
<feature type="domain" description="C2H2-type" evidence="13">
    <location>
        <begin position="358"/>
        <end position="385"/>
    </location>
</feature>
<dbReference type="GO" id="GO:0000981">
    <property type="term" value="F:DNA-binding transcription factor activity, RNA polymerase II-specific"/>
    <property type="evidence" value="ECO:0007669"/>
    <property type="project" value="TreeGrafter"/>
</dbReference>
<dbReference type="FunFam" id="3.30.160.60:FF:001370">
    <property type="entry name" value="Zinc finger protein"/>
    <property type="match status" value="1"/>
</dbReference>
<feature type="domain" description="C2H2-type" evidence="13">
    <location>
        <begin position="282"/>
        <end position="309"/>
    </location>
</feature>
<dbReference type="AlphaFoldDB" id="A0AAD4MTV7"/>
<dbReference type="GO" id="GO:0000978">
    <property type="term" value="F:RNA polymerase II cis-regulatory region sequence-specific DNA binding"/>
    <property type="evidence" value="ECO:0007669"/>
    <property type="project" value="TreeGrafter"/>
</dbReference>
<reference evidence="15" key="1">
    <citation type="submission" date="2022-01" db="EMBL/GenBank/DDBJ databases">
        <title>Genome Sequence Resource for Two Populations of Ditylenchus destructor, the Migratory Endoparasitic Phytonematode.</title>
        <authorList>
            <person name="Zhang H."/>
            <person name="Lin R."/>
            <person name="Xie B."/>
        </authorList>
    </citation>
    <scope>NUCLEOTIDE SEQUENCE</scope>
    <source>
        <strain evidence="15">BazhouSP</strain>
    </source>
</reference>
<comment type="caution">
    <text evidence="15">The sequence shown here is derived from an EMBL/GenBank/DDBJ whole genome shotgun (WGS) entry which is preliminary data.</text>
</comment>
<keyword evidence="6" id="KW-0862">Zinc</keyword>
<keyword evidence="10" id="KW-0539">Nucleus</keyword>
<dbReference type="PROSITE" id="PS00028">
    <property type="entry name" value="ZINC_FINGER_C2H2_1"/>
    <property type="match status" value="1"/>
</dbReference>
<evidence type="ECO:0000256" key="8">
    <source>
        <dbReference type="ARBA" id="ARBA00023125"/>
    </source>
</evidence>
<dbReference type="Gene3D" id="3.30.160.60">
    <property type="entry name" value="Classic Zinc Finger"/>
    <property type="match status" value="8"/>
</dbReference>
<dbReference type="FunFam" id="3.30.160.60:FF:000448">
    <property type="entry name" value="RE1-silencing transcription factor A"/>
    <property type="match status" value="2"/>
</dbReference>
<gene>
    <name evidence="15" type="ORF">DdX_12880</name>
</gene>
<dbReference type="InterPro" id="IPR004181">
    <property type="entry name" value="Znf_MIZ"/>
</dbReference>
<evidence type="ECO:0000256" key="5">
    <source>
        <dbReference type="ARBA" id="ARBA00022771"/>
    </source>
</evidence>
<organism evidence="15 16">
    <name type="scientific">Ditylenchus destructor</name>
    <dbReference type="NCBI Taxonomy" id="166010"/>
    <lineage>
        <taxon>Eukaryota</taxon>
        <taxon>Metazoa</taxon>
        <taxon>Ecdysozoa</taxon>
        <taxon>Nematoda</taxon>
        <taxon>Chromadorea</taxon>
        <taxon>Rhabditida</taxon>
        <taxon>Tylenchina</taxon>
        <taxon>Tylenchomorpha</taxon>
        <taxon>Sphaerularioidea</taxon>
        <taxon>Anguinidae</taxon>
        <taxon>Anguininae</taxon>
        <taxon>Ditylenchus</taxon>
    </lineage>
</organism>
<dbReference type="PROSITE" id="PS51044">
    <property type="entry name" value="ZF_SP_RING"/>
    <property type="match status" value="1"/>
</dbReference>
<dbReference type="PANTHER" id="PTHR23235">
    <property type="entry name" value="KRUEPPEL-LIKE TRANSCRIPTION FACTOR"/>
    <property type="match status" value="1"/>
</dbReference>
<keyword evidence="9" id="KW-0804">Transcription</keyword>
<dbReference type="GO" id="GO:0008270">
    <property type="term" value="F:zinc ion binding"/>
    <property type="evidence" value="ECO:0007669"/>
    <property type="project" value="UniProtKB-KW"/>
</dbReference>
<dbReference type="FunFam" id="3.30.160.60:FF:000446">
    <property type="entry name" value="Zinc finger protein"/>
    <property type="match status" value="2"/>
</dbReference>
<evidence type="ECO:0000256" key="4">
    <source>
        <dbReference type="ARBA" id="ARBA00022737"/>
    </source>
</evidence>
<dbReference type="InterPro" id="IPR036236">
    <property type="entry name" value="Znf_C2H2_sf"/>
</dbReference>
<dbReference type="Pfam" id="PF00096">
    <property type="entry name" value="zf-C2H2"/>
    <property type="match status" value="1"/>
</dbReference>
<dbReference type="GO" id="GO:0000122">
    <property type="term" value="P:negative regulation of transcription by RNA polymerase II"/>
    <property type="evidence" value="ECO:0007669"/>
    <property type="project" value="UniProtKB-ARBA"/>
</dbReference>
<evidence type="ECO:0000256" key="10">
    <source>
        <dbReference type="ARBA" id="ARBA00023242"/>
    </source>
</evidence>
<evidence type="ECO:0000256" key="7">
    <source>
        <dbReference type="ARBA" id="ARBA00023015"/>
    </source>
</evidence>
<feature type="domain" description="C2H2-type" evidence="13">
    <location>
        <begin position="471"/>
        <end position="495"/>
    </location>
</feature>
<keyword evidence="8" id="KW-0238">DNA-binding</keyword>
<dbReference type="GO" id="GO:0005634">
    <property type="term" value="C:nucleus"/>
    <property type="evidence" value="ECO:0007669"/>
    <property type="project" value="UniProtKB-SubCell"/>
</dbReference>
<dbReference type="PANTHER" id="PTHR23235:SF142">
    <property type="entry name" value="ZINC FINGER PROTEIN 384"/>
    <property type="match status" value="1"/>
</dbReference>
<dbReference type="CDD" id="cd16650">
    <property type="entry name" value="SP-RING_PIAS-like"/>
    <property type="match status" value="1"/>
</dbReference>
<feature type="compositionally biased region" description="Basic and acidic residues" evidence="12">
    <location>
        <begin position="252"/>
        <end position="271"/>
    </location>
</feature>
<dbReference type="InterPro" id="IPR013087">
    <property type="entry name" value="Znf_C2H2_type"/>
</dbReference>
<comment type="similarity">
    <text evidence="2">Belongs to the krueppel C2H2-type zinc-finger protein family.</text>
</comment>